<evidence type="ECO:0000313" key="3">
    <source>
        <dbReference type="EMBL" id="CAG9808946.1"/>
    </source>
</evidence>
<feature type="compositionally biased region" description="Polar residues" evidence="1">
    <location>
        <begin position="78"/>
        <end position="89"/>
    </location>
</feature>
<feature type="compositionally biased region" description="Polar residues" evidence="1">
    <location>
        <begin position="99"/>
        <end position="127"/>
    </location>
</feature>
<sequence length="334" mass="35686">MHSMLNFVLFTGGLWLMVLTNSEAEKWSWPVSGKDRDKEASNRKDVYYESISGSGEGNGRIRVPSSYQDYNDRRPYAQQYQVRESTTNKPKPLSDEFSNEFTASGESYNGNNRYQPNRFGTPQSQANDYPGFGYPQQGSFGVGPYSQFGPGGFPGAQHYPVGGASGYPGQFPIHGGSNDVVADFFLHLLQNFIPDPLGYPQQNNLANGLLVGPGGPTGIIGRPGFSPYQGGGYPGVGGGYPQQGGYSGHPGYPPRQPFGFEGQHNSLGAQHNGFGGGQFNPAFAGSGGFGGGNPYGGGINPYNQQFGSSPYGPYYDSQGKNSAVKKVEKSAKSN</sequence>
<evidence type="ECO:0000313" key="4">
    <source>
        <dbReference type="Proteomes" id="UP001153620"/>
    </source>
</evidence>
<evidence type="ECO:0000256" key="1">
    <source>
        <dbReference type="SAM" id="MobiDB-lite"/>
    </source>
</evidence>
<reference evidence="3" key="2">
    <citation type="submission" date="2022-10" db="EMBL/GenBank/DDBJ databases">
        <authorList>
            <consortium name="ENA_rothamsted_submissions"/>
            <consortium name="culmorum"/>
            <person name="King R."/>
        </authorList>
    </citation>
    <scope>NUCLEOTIDE SEQUENCE</scope>
</reference>
<feature type="compositionally biased region" description="Basic and acidic residues" evidence="1">
    <location>
        <begin position="325"/>
        <end position="334"/>
    </location>
</feature>
<feature type="region of interest" description="Disordered" evidence="1">
    <location>
        <begin position="49"/>
        <end position="135"/>
    </location>
</feature>
<dbReference type="EMBL" id="OU895879">
    <property type="protein sequence ID" value="CAG9808946.1"/>
    <property type="molecule type" value="Genomic_DNA"/>
</dbReference>
<feature type="chain" id="PRO_5040216143" evidence="2">
    <location>
        <begin position="25"/>
        <end position="334"/>
    </location>
</feature>
<proteinExistence type="predicted"/>
<evidence type="ECO:0000256" key="2">
    <source>
        <dbReference type="SAM" id="SignalP"/>
    </source>
</evidence>
<gene>
    <name evidence="3" type="ORF">CHIRRI_LOCUS11779</name>
</gene>
<organism evidence="3 4">
    <name type="scientific">Chironomus riparius</name>
    <dbReference type="NCBI Taxonomy" id="315576"/>
    <lineage>
        <taxon>Eukaryota</taxon>
        <taxon>Metazoa</taxon>
        <taxon>Ecdysozoa</taxon>
        <taxon>Arthropoda</taxon>
        <taxon>Hexapoda</taxon>
        <taxon>Insecta</taxon>
        <taxon>Pterygota</taxon>
        <taxon>Neoptera</taxon>
        <taxon>Endopterygota</taxon>
        <taxon>Diptera</taxon>
        <taxon>Nematocera</taxon>
        <taxon>Chironomoidea</taxon>
        <taxon>Chironomidae</taxon>
        <taxon>Chironominae</taxon>
        <taxon>Chironomus</taxon>
    </lineage>
</organism>
<name>A0A9N9WTU2_9DIPT</name>
<keyword evidence="2" id="KW-0732">Signal</keyword>
<reference evidence="3" key="1">
    <citation type="submission" date="2022-01" db="EMBL/GenBank/DDBJ databases">
        <authorList>
            <person name="King R."/>
        </authorList>
    </citation>
    <scope>NUCLEOTIDE SEQUENCE</scope>
</reference>
<feature type="signal peptide" evidence="2">
    <location>
        <begin position="1"/>
        <end position="24"/>
    </location>
</feature>
<protein>
    <submittedName>
        <fullName evidence="3">Uncharacterized protein</fullName>
    </submittedName>
</protein>
<dbReference type="Proteomes" id="UP001153620">
    <property type="component" value="Chromosome 3"/>
</dbReference>
<dbReference type="OrthoDB" id="8063377at2759"/>
<accession>A0A9N9WTU2</accession>
<dbReference type="AlphaFoldDB" id="A0A9N9WTU2"/>
<feature type="region of interest" description="Disordered" evidence="1">
    <location>
        <begin position="293"/>
        <end position="334"/>
    </location>
</feature>
<keyword evidence="4" id="KW-1185">Reference proteome</keyword>